<evidence type="ECO:0000313" key="3">
    <source>
        <dbReference type="EMBL" id="GAC95515.1"/>
    </source>
</evidence>
<dbReference type="Proteomes" id="UP000014071">
    <property type="component" value="Unassembled WGS sequence"/>
</dbReference>
<dbReference type="EMBL" id="DF238795">
    <property type="protein sequence ID" value="GAC95515.1"/>
    <property type="molecule type" value="Genomic_DNA"/>
</dbReference>
<dbReference type="GO" id="GO:0000981">
    <property type="term" value="F:DNA-binding transcription factor activity, RNA polymerase II-specific"/>
    <property type="evidence" value="ECO:0007669"/>
    <property type="project" value="InterPro"/>
</dbReference>
<sequence>MRRETSAPCGNAYAISVYPSVVSLLLLDELIQLAPLFFSLVHIHLIAHVYLLERHASARRRIVDRHLVRSRQLLRLSLLDRCRKAKIKCNGKRKDAQNCSRCEAKGLECNWTASRRGKKPGTKK</sequence>
<dbReference type="AlphaFoldDB" id="R9PBQ7"/>
<keyword evidence="4" id="KW-1185">Reference proteome</keyword>
<dbReference type="InterPro" id="IPR036864">
    <property type="entry name" value="Zn2-C6_fun-type_DNA-bd_sf"/>
</dbReference>
<reference evidence="4" key="1">
    <citation type="journal article" date="2013" name="Genome Announc.">
        <title>Draft genome sequence of the basidiomycetous yeast-like fungus Pseudozyma hubeiensis SY62, which produces an abundant amount of the biosurfactant mannosylerythritol lipids.</title>
        <authorList>
            <person name="Konishi M."/>
            <person name="Hatada Y."/>
            <person name="Horiuchi J."/>
        </authorList>
    </citation>
    <scope>NUCLEOTIDE SEQUENCE [LARGE SCALE GENOMIC DNA]</scope>
    <source>
        <strain evidence="4">SY62</strain>
    </source>
</reference>
<name>R9PBQ7_PSEHS</name>
<gene>
    <name evidence="3" type="ORF">PHSY_003091</name>
</gene>
<proteinExistence type="predicted"/>
<evidence type="ECO:0000259" key="2">
    <source>
        <dbReference type="PROSITE" id="PS50048"/>
    </source>
</evidence>
<feature type="transmembrane region" description="Helical" evidence="1">
    <location>
        <begin position="30"/>
        <end position="52"/>
    </location>
</feature>
<dbReference type="GO" id="GO:0008270">
    <property type="term" value="F:zinc ion binding"/>
    <property type="evidence" value="ECO:0007669"/>
    <property type="project" value="InterPro"/>
</dbReference>
<evidence type="ECO:0000313" key="4">
    <source>
        <dbReference type="Proteomes" id="UP000014071"/>
    </source>
</evidence>
<keyword evidence="1" id="KW-1133">Transmembrane helix</keyword>
<dbReference type="GeneID" id="24108381"/>
<accession>R9PBQ7</accession>
<protein>
    <recommendedName>
        <fullName evidence="2">Zn(2)-C6 fungal-type domain-containing protein</fullName>
    </recommendedName>
</protein>
<dbReference type="Gene3D" id="4.10.240.10">
    <property type="entry name" value="Zn(2)-C6 fungal-type DNA-binding domain"/>
    <property type="match status" value="1"/>
</dbReference>
<dbReference type="RefSeq" id="XP_012189102.1">
    <property type="nucleotide sequence ID" value="XM_012333712.1"/>
</dbReference>
<organism evidence="3 4">
    <name type="scientific">Pseudozyma hubeiensis (strain SY62)</name>
    <name type="common">Yeast</name>
    <dbReference type="NCBI Taxonomy" id="1305764"/>
    <lineage>
        <taxon>Eukaryota</taxon>
        <taxon>Fungi</taxon>
        <taxon>Dikarya</taxon>
        <taxon>Basidiomycota</taxon>
        <taxon>Ustilaginomycotina</taxon>
        <taxon>Ustilaginomycetes</taxon>
        <taxon>Ustilaginales</taxon>
        <taxon>Ustilaginaceae</taxon>
        <taxon>Pseudozyma</taxon>
    </lineage>
</organism>
<evidence type="ECO:0000256" key="1">
    <source>
        <dbReference type="SAM" id="Phobius"/>
    </source>
</evidence>
<dbReference type="InterPro" id="IPR001138">
    <property type="entry name" value="Zn2Cys6_DnaBD"/>
</dbReference>
<keyword evidence="1" id="KW-0812">Transmembrane</keyword>
<dbReference type="SUPFAM" id="SSF57701">
    <property type="entry name" value="Zn2/Cys6 DNA-binding domain"/>
    <property type="match status" value="1"/>
</dbReference>
<dbReference type="PROSITE" id="PS50048">
    <property type="entry name" value="ZN2_CY6_FUNGAL_2"/>
    <property type="match status" value="1"/>
</dbReference>
<keyword evidence="1" id="KW-0472">Membrane</keyword>
<feature type="domain" description="Zn(2)-C6 fungal-type" evidence="2">
    <location>
        <begin position="80"/>
        <end position="111"/>
    </location>
</feature>
<dbReference type="HOGENOM" id="CLU_2004905_0_0_1"/>
<dbReference type="Pfam" id="PF00172">
    <property type="entry name" value="Zn_clus"/>
    <property type="match status" value="1"/>
</dbReference>